<dbReference type="GO" id="GO:0046872">
    <property type="term" value="F:metal ion binding"/>
    <property type="evidence" value="ECO:0007669"/>
    <property type="project" value="InterPro"/>
</dbReference>
<organism evidence="6 7">
    <name type="scientific">Bacillus thuringiensis</name>
    <dbReference type="NCBI Taxonomy" id="1428"/>
    <lineage>
        <taxon>Bacteria</taxon>
        <taxon>Bacillati</taxon>
        <taxon>Bacillota</taxon>
        <taxon>Bacilli</taxon>
        <taxon>Bacillales</taxon>
        <taxon>Bacillaceae</taxon>
        <taxon>Bacillus</taxon>
        <taxon>Bacillus cereus group</taxon>
    </lineage>
</organism>
<dbReference type="AlphaFoldDB" id="A0A1C4E376"/>
<evidence type="ECO:0000256" key="1">
    <source>
        <dbReference type="ARBA" id="ARBA00022598"/>
    </source>
</evidence>
<dbReference type="InterPro" id="IPR011761">
    <property type="entry name" value="ATP-grasp"/>
</dbReference>
<dbReference type="GO" id="GO:0016874">
    <property type="term" value="F:ligase activity"/>
    <property type="evidence" value="ECO:0007669"/>
    <property type="project" value="UniProtKB-KW"/>
</dbReference>
<dbReference type="Pfam" id="PF18603">
    <property type="entry name" value="LAL_C2"/>
    <property type="match status" value="1"/>
</dbReference>
<evidence type="ECO:0000259" key="5">
    <source>
        <dbReference type="PROSITE" id="PS50975"/>
    </source>
</evidence>
<feature type="domain" description="ATP-grasp" evidence="5">
    <location>
        <begin position="120"/>
        <end position="317"/>
    </location>
</feature>
<dbReference type="PROSITE" id="PS00867">
    <property type="entry name" value="CPSASE_2"/>
    <property type="match status" value="1"/>
</dbReference>
<accession>A0A1C4E376</accession>
<dbReference type="SUPFAM" id="SSF56059">
    <property type="entry name" value="Glutathione synthetase ATP-binding domain-like"/>
    <property type="match status" value="1"/>
</dbReference>
<evidence type="ECO:0000313" key="7">
    <source>
        <dbReference type="Proteomes" id="UP000195991"/>
    </source>
</evidence>
<sequence length="417" mass="47267">MAKILFVETNPIGLDVILEAKKLGYYVIFITSDLKYYLRGNTLDKHPLGKVDEIAEISSTYNTQVLINFIENNVSYKEIDAIITLNEMHSNVVAHLAEHFGVAGLNPQSADIARNKYLTRKLLSKFCIPSPNYQYAQTLDEIINVSESIGYPIIIKPINGTGSLYVKVNHSKEEVIQHYEMSEKATSFSRSVPKKDGYLVEKFIEGDLISVETVSCNGHHKIIGITKRELEGYPYFIEVGSIFPSEIFQAKEIEMLTNKILDCLNFNFGFSHIEFILSANGPVFIEINPRLAGGVIPKLIELSYDINISSYLLNLYLQKSSNFIFEPRKIAGSYHFTSPQKGFLSQVIGWDEITNSRLVQKALLNKNIGHKLNGLKSNFDRLGYVIIEGDSEKEVINEILRIKNLFSIKVNQKNYNY</sequence>
<dbReference type="GO" id="GO:0005524">
    <property type="term" value="F:ATP binding"/>
    <property type="evidence" value="ECO:0007669"/>
    <property type="project" value="UniProtKB-UniRule"/>
</dbReference>
<protein>
    <submittedName>
        <fullName evidence="6">Argininosuccinate lyase 2</fullName>
        <ecNumber evidence="6">4.3.2.1</ecNumber>
    </submittedName>
</protein>
<dbReference type="Proteomes" id="UP000195991">
    <property type="component" value="Unassembled WGS sequence"/>
</dbReference>
<dbReference type="RefSeq" id="WP_087984347.1">
    <property type="nucleotide sequence ID" value="NZ_FMBI01000030.1"/>
</dbReference>
<proteinExistence type="predicted"/>
<keyword evidence="6" id="KW-0456">Lyase</keyword>
<evidence type="ECO:0000313" key="6">
    <source>
        <dbReference type="EMBL" id="SCC38077.1"/>
    </source>
</evidence>
<keyword evidence="2 4" id="KW-0547">Nucleotide-binding</keyword>
<evidence type="ECO:0000256" key="4">
    <source>
        <dbReference type="PROSITE-ProRule" id="PRU00409"/>
    </source>
</evidence>
<keyword evidence="1" id="KW-0436">Ligase</keyword>
<evidence type="ECO:0000256" key="2">
    <source>
        <dbReference type="ARBA" id="ARBA00022741"/>
    </source>
</evidence>
<dbReference type="Gene3D" id="3.40.50.20">
    <property type="match status" value="1"/>
</dbReference>
<name>A0A1C4E376_BACTU</name>
<evidence type="ECO:0000256" key="3">
    <source>
        <dbReference type="ARBA" id="ARBA00022840"/>
    </source>
</evidence>
<dbReference type="InterPro" id="IPR052032">
    <property type="entry name" value="ATP-dep_AA_Ligase"/>
</dbReference>
<gene>
    <name evidence="6" type="ORF">BTT61001_02858</name>
</gene>
<dbReference type="EC" id="4.3.2.1" evidence="6"/>
<reference evidence="6 7" key="1">
    <citation type="submission" date="2016-08" db="EMBL/GenBank/DDBJ databases">
        <authorList>
            <person name="Seilhamer J.J."/>
        </authorList>
    </citation>
    <scope>NUCLEOTIDE SEQUENCE [LARGE SCALE GENOMIC DNA]</scope>
    <source>
        <strain evidence="6 7">IEBC_T61001</strain>
    </source>
</reference>
<dbReference type="Gene3D" id="3.30.470.20">
    <property type="entry name" value="ATP-grasp fold, B domain"/>
    <property type="match status" value="1"/>
</dbReference>
<dbReference type="EMBL" id="FMBI01000030">
    <property type="protein sequence ID" value="SCC38077.1"/>
    <property type="molecule type" value="Genomic_DNA"/>
</dbReference>
<dbReference type="PANTHER" id="PTHR43585:SF2">
    <property type="entry name" value="ATP-GRASP ENZYME FSQD"/>
    <property type="match status" value="1"/>
</dbReference>
<dbReference type="PANTHER" id="PTHR43585">
    <property type="entry name" value="FUMIPYRROLE BIOSYNTHESIS PROTEIN C"/>
    <property type="match status" value="1"/>
</dbReference>
<dbReference type="InterPro" id="IPR005479">
    <property type="entry name" value="CPAse_ATP-bd"/>
</dbReference>
<dbReference type="Pfam" id="PF13535">
    <property type="entry name" value="ATP-grasp_4"/>
    <property type="match status" value="1"/>
</dbReference>
<dbReference type="InterPro" id="IPR040570">
    <property type="entry name" value="LAL_C2"/>
</dbReference>
<dbReference type="PROSITE" id="PS50975">
    <property type="entry name" value="ATP_GRASP"/>
    <property type="match status" value="1"/>
</dbReference>
<dbReference type="GO" id="GO:0004056">
    <property type="term" value="F:argininosuccinate lyase activity"/>
    <property type="evidence" value="ECO:0007669"/>
    <property type="project" value="UniProtKB-EC"/>
</dbReference>
<keyword evidence="3 4" id="KW-0067">ATP-binding</keyword>